<comment type="caution">
    <text evidence="13">The sequence shown here is derived from an EMBL/GenBank/DDBJ whole genome shotgun (WGS) entry which is preliminary data.</text>
</comment>
<evidence type="ECO:0000256" key="6">
    <source>
        <dbReference type="ARBA" id="ARBA00022605"/>
    </source>
</evidence>
<accession>A0A229RTE6</accession>
<dbReference type="GO" id="GO:0004834">
    <property type="term" value="F:tryptophan synthase activity"/>
    <property type="evidence" value="ECO:0007669"/>
    <property type="project" value="UniProtKB-EC"/>
</dbReference>
<evidence type="ECO:0000259" key="12">
    <source>
        <dbReference type="Pfam" id="PF00291"/>
    </source>
</evidence>
<dbReference type="InterPro" id="IPR001926">
    <property type="entry name" value="TrpB-like_PALP"/>
</dbReference>
<proteinExistence type="inferred from homology"/>
<dbReference type="PIRSF" id="PIRSF001413">
    <property type="entry name" value="Trp_syn_beta"/>
    <property type="match status" value="1"/>
</dbReference>
<dbReference type="Gene3D" id="3.40.50.1100">
    <property type="match status" value="2"/>
</dbReference>
<dbReference type="RefSeq" id="WP_020634845.1">
    <property type="nucleotide sequence ID" value="NZ_KB913032.1"/>
</dbReference>
<dbReference type="Proteomes" id="UP000215563">
    <property type="component" value="Unassembled WGS sequence"/>
</dbReference>
<dbReference type="GO" id="GO:0052684">
    <property type="term" value="F:L-serine hydro-lyase (adding indole, L-tryptophan-forming) activity"/>
    <property type="evidence" value="ECO:0007669"/>
    <property type="project" value="TreeGrafter"/>
</dbReference>
<gene>
    <name evidence="13" type="ORF">CFP75_18390</name>
</gene>
<evidence type="ECO:0000256" key="3">
    <source>
        <dbReference type="ARBA" id="ARBA00009982"/>
    </source>
</evidence>
<dbReference type="SUPFAM" id="SSF53686">
    <property type="entry name" value="Tryptophan synthase beta subunit-like PLP-dependent enzymes"/>
    <property type="match status" value="1"/>
</dbReference>
<keyword evidence="9" id="KW-0057">Aromatic amino acid biosynthesis</keyword>
<comment type="subunit">
    <text evidence="4">Tetramer of two alpha and two beta chains.</text>
</comment>
<dbReference type="PANTHER" id="PTHR48077">
    <property type="entry name" value="TRYPTOPHAN SYNTHASE-RELATED"/>
    <property type="match status" value="1"/>
</dbReference>
<evidence type="ECO:0000256" key="2">
    <source>
        <dbReference type="ARBA" id="ARBA00004733"/>
    </source>
</evidence>
<evidence type="ECO:0000313" key="13">
    <source>
        <dbReference type="EMBL" id="OXM49739.1"/>
    </source>
</evidence>
<comment type="catalytic activity">
    <reaction evidence="11">
        <text>(1S,2R)-1-C-(indol-3-yl)glycerol 3-phosphate + L-serine = D-glyceraldehyde 3-phosphate + L-tryptophan + H2O</text>
        <dbReference type="Rhea" id="RHEA:10532"/>
        <dbReference type="ChEBI" id="CHEBI:15377"/>
        <dbReference type="ChEBI" id="CHEBI:33384"/>
        <dbReference type="ChEBI" id="CHEBI:57912"/>
        <dbReference type="ChEBI" id="CHEBI:58866"/>
        <dbReference type="ChEBI" id="CHEBI:59776"/>
        <dbReference type="EC" id="4.2.1.20"/>
    </reaction>
</comment>
<reference evidence="13 14" key="1">
    <citation type="submission" date="2017-07" db="EMBL/GenBank/DDBJ databases">
        <title>Amycolatopsis alba DSM 44262 Genome sequencing and assembly.</title>
        <authorList>
            <person name="Kaur N."/>
            <person name="Mayilraj S."/>
        </authorList>
    </citation>
    <scope>NUCLEOTIDE SEQUENCE [LARGE SCALE GENOMIC DNA]</scope>
    <source>
        <strain evidence="13 14">DSM 44262</strain>
    </source>
</reference>
<dbReference type="NCBIfam" id="NF009057">
    <property type="entry name" value="PRK12391.1"/>
    <property type="match status" value="1"/>
</dbReference>
<evidence type="ECO:0000256" key="10">
    <source>
        <dbReference type="ARBA" id="ARBA00023239"/>
    </source>
</evidence>
<dbReference type="Pfam" id="PF00291">
    <property type="entry name" value="PALP"/>
    <property type="match status" value="1"/>
</dbReference>
<dbReference type="PANTHER" id="PTHR48077:SF6">
    <property type="entry name" value="TRYPTOPHAN SYNTHASE"/>
    <property type="match status" value="1"/>
</dbReference>
<evidence type="ECO:0000256" key="7">
    <source>
        <dbReference type="ARBA" id="ARBA00022822"/>
    </source>
</evidence>
<dbReference type="OrthoDB" id="9766131at2"/>
<evidence type="ECO:0000256" key="5">
    <source>
        <dbReference type="ARBA" id="ARBA00012043"/>
    </source>
</evidence>
<keyword evidence="14" id="KW-1185">Reference proteome</keyword>
<dbReference type="EC" id="4.2.1.20" evidence="5"/>
<dbReference type="GO" id="GO:0005737">
    <property type="term" value="C:cytoplasm"/>
    <property type="evidence" value="ECO:0007669"/>
    <property type="project" value="TreeGrafter"/>
</dbReference>
<evidence type="ECO:0000256" key="9">
    <source>
        <dbReference type="ARBA" id="ARBA00023141"/>
    </source>
</evidence>
<keyword evidence="6" id="KW-0028">Amino-acid biosynthesis</keyword>
<comment type="pathway">
    <text evidence="2">Amino-acid biosynthesis; L-tryptophan biosynthesis; L-tryptophan from chorismate: step 5/5.</text>
</comment>
<name>A0A229RTE6_AMYAL</name>
<keyword evidence="7" id="KW-0822">Tryptophan biosynthesis</keyword>
<dbReference type="AlphaFoldDB" id="A0A229RTE6"/>
<sequence>MVPHAWYNALPELGLTLPPDIGGQSRLARAKGMQVPASLLRQEMSTRRWIPIPEPVREHYLGWRPTPLRRASAFERSIGTNSRIYYKYEGGNLSGSHKLNTALAQAYYYKKAGARCLTVGTGAGQWGTAVAAACSVFGLECRVYMVRSSAEAKPYRPALMRMLGAEVISSPSPRTEAGRRAVAEGDDQGGSLAIALAEAVEDTTEPHTHFCAGSAETYSLLHQTVIGLEAIEQLKAAGEHADVVVASLGAGSNLGGLVLPFLSDLVEGGRPRCVSVESTACPKLTRGRYAYDYVDASGSIMQKMFTLGSTFVPPDMHAGGLRYHGTAKLVSALYDQGLLEARAYGQRSVFSSAAEFARCEGVLPAPESAHAVHAAALEARRADDEGREDCVVLGLSGHGLLDLAAYDSFSSGAMLDAVADDAAIARALDRLPSRPDARRAVTVD</sequence>
<protein>
    <recommendedName>
        <fullName evidence="5">tryptophan synthase</fullName>
        <ecNumber evidence="5">4.2.1.20</ecNumber>
    </recommendedName>
</protein>
<dbReference type="EMBL" id="NMQU01000047">
    <property type="protein sequence ID" value="OXM49739.1"/>
    <property type="molecule type" value="Genomic_DNA"/>
</dbReference>
<comment type="cofactor">
    <cofactor evidence="1">
        <name>pyridoxal 5'-phosphate</name>
        <dbReference type="ChEBI" id="CHEBI:597326"/>
    </cofactor>
</comment>
<keyword evidence="10" id="KW-0456">Lyase</keyword>
<dbReference type="InterPro" id="IPR023026">
    <property type="entry name" value="Trp_synth_beta/beta-like"/>
</dbReference>
<evidence type="ECO:0000256" key="8">
    <source>
        <dbReference type="ARBA" id="ARBA00022898"/>
    </source>
</evidence>
<dbReference type="InterPro" id="IPR036052">
    <property type="entry name" value="TrpB-like_PALP_sf"/>
</dbReference>
<organism evidence="13 14">
    <name type="scientific">Amycolatopsis alba DSM 44262</name>
    <dbReference type="NCBI Taxonomy" id="1125972"/>
    <lineage>
        <taxon>Bacteria</taxon>
        <taxon>Bacillati</taxon>
        <taxon>Actinomycetota</taxon>
        <taxon>Actinomycetes</taxon>
        <taxon>Pseudonocardiales</taxon>
        <taxon>Pseudonocardiaceae</taxon>
        <taxon>Amycolatopsis</taxon>
    </lineage>
</organism>
<keyword evidence="8" id="KW-0663">Pyridoxal phosphate</keyword>
<comment type="similarity">
    <text evidence="3">Belongs to the TrpB family.</text>
</comment>
<evidence type="ECO:0000256" key="1">
    <source>
        <dbReference type="ARBA" id="ARBA00001933"/>
    </source>
</evidence>
<evidence type="ECO:0000256" key="4">
    <source>
        <dbReference type="ARBA" id="ARBA00011270"/>
    </source>
</evidence>
<feature type="domain" description="Tryptophan synthase beta chain-like PALP" evidence="12">
    <location>
        <begin position="62"/>
        <end position="397"/>
    </location>
</feature>
<evidence type="ECO:0000256" key="11">
    <source>
        <dbReference type="ARBA" id="ARBA00049047"/>
    </source>
</evidence>
<evidence type="ECO:0000313" key="14">
    <source>
        <dbReference type="Proteomes" id="UP000215563"/>
    </source>
</evidence>